<dbReference type="PROSITE" id="PS50887">
    <property type="entry name" value="GGDEF"/>
    <property type="match status" value="2"/>
</dbReference>
<protein>
    <recommendedName>
        <fullName evidence="1">diguanylate cyclase</fullName>
        <ecNumber evidence="1">2.7.7.65</ecNumber>
    </recommendedName>
</protein>
<dbReference type="KEGG" id="maer:DAI18_16920"/>
<dbReference type="EMBL" id="CP028519">
    <property type="protein sequence ID" value="AVY95540.1"/>
    <property type="molecule type" value="Genomic_DNA"/>
</dbReference>
<dbReference type="PANTHER" id="PTHR45138">
    <property type="entry name" value="REGULATORY COMPONENTS OF SENSORY TRANSDUCTION SYSTEM"/>
    <property type="match status" value="1"/>
</dbReference>
<evidence type="ECO:0000256" key="2">
    <source>
        <dbReference type="ARBA" id="ARBA00034247"/>
    </source>
</evidence>
<comment type="catalytic activity">
    <reaction evidence="2">
        <text>2 GTP = 3',3'-c-di-GMP + 2 diphosphate</text>
        <dbReference type="Rhea" id="RHEA:24898"/>
        <dbReference type="ChEBI" id="CHEBI:33019"/>
        <dbReference type="ChEBI" id="CHEBI:37565"/>
        <dbReference type="ChEBI" id="CHEBI:58805"/>
        <dbReference type="EC" id="2.7.7.65"/>
    </reaction>
</comment>
<feature type="domain" description="GGDEF" evidence="4">
    <location>
        <begin position="252"/>
        <end position="387"/>
    </location>
</feature>
<evidence type="ECO:0000313" key="5">
    <source>
        <dbReference type="EMBL" id="AVY95540.1"/>
    </source>
</evidence>
<evidence type="ECO:0000313" key="6">
    <source>
        <dbReference type="Proteomes" id="UP000244173"/>
    </source>
</evidence>
<feature type="coiled-coil region" evidence="3">
    <location>
        <begin position="26"/>
        <end position="60"/>
    </location>
</feature>
<dbReference type="GO" id="GO:0043709">
    <property type="term" value="P:cell adhesion involved in single-species biofilm formation"/>
    <property type="evidence" value="ECO:0007669"/>
    <property type="project" value="TreeGrafter"/>
</dbReference>
<dbReference type="GO" id="GO:0005886">
    <property type="term" value="C:plasma membrane"/>
    <property type="evidence" value="ECO:0007669"/>
    <property type="project" value="TreeGrafter"/>
</dbReference>
<accession>A0A2S0PDT0</accession>
<sequence length="387" mass="43031">MKVTKVMENNGSKPPSYYYANPNLVIQKLRARCQALNDEQEQLLERIDLLELTNRRLKQLVAIDELTGAFNRRHFNKLFETSLSLHRRDAPLALCLFDLDNFKAYNDFYGHPAGDTVLREVATAIRGKLRRTSDSLSRLGGEEFGVLFSAESADKACAFVAQLQQVVTDLAIPHACNPPGIVTASFGTVWWNAHDEQRLGADQIYATVDTLLYDAKAAGRNRSVIDELGHAFNRCHVGPAFDAALARHHRADPLAFCVVEIDNFKAFSHLNGPETIDKALRAITHVVQVRLRRASDTMLQTGSEQFSMLFSASSPAMAEQFVEHMRAAVSALGIPHPGHPLGVVTASFRIVWLGAEEMTADQMTQTVNSLLHRPRKSVLNQVSLEML</sequence>
<dbReference type="RefSeq" id="WP_051528882.1">
    <property type="nucleotide sequence ID" value="NZ_CALFSO010000138.1"/>
</dbReference>
<name>A0A2S0PDT0_9NEIS</name>
<dbReference type="Gene3D" id="3.30.70.270">
    <property type="match status" value="2"/>
</dbReference>
<evidence type="ECO:0000256" key="1">
    <source>
        <dbReference type="ARBA" id="ARBA00012528"/>
    </source>
</evidence>
<dbReference type="NCBIfam" id="TIGR00254">
    <property type="entry name" value="GGDEF"/>
    <property type="match status" value="2"/>
</dbReference>
<feature type="domain" description="GGDEF" evidence="4">
    <location>
        <begin position="90"/>
        <end position="228"/>
    </location>
</feature>
<dbReference type="SMART" id="SM00267">
    <property type="entry name" value="GGDEF"/>
    <property type="match status" value="1"/>
</dbReference>
<dbReference type="SUPFAM" id="SSF55073">
    <property type="entry name" value="Nucleotide cyclase"/>
    <property type="match status" value="2"/>
</dbReference>
<dbReference type="InterPro" id="IPR050469">
    <property type="entry name" value="Diguanylate_Cyclase"/>
</dbReference>
<dbReference type="STRING" id="1122240.GCA_000620105_02346"/>
<evidence type="ECO:0000256" key="3">
    <source>
        <dbReference type="SAM" id="Coils"/>
    </source>
</evidence>
<proteinExistence type="predicted"/>
<dbReference type="GO" id="GO:1902201">
    <property type="term" value="P:negative regulation of bacterial-type flagellum-dependent cell motility"/>
    <property type="evidence" value="ECO:0007669"/>
    <property type="project" value="TreeGrafter"/>
</dbReference>
<dbReference type="AlphaFoldDB" id="A0A2S0PDT0"/>
<dbReference type="InterPro" id="IPR029787">
    <property type="entry name" value="Nucleotide_cyclase"/>
</dbReference>
<dbReference type="PANTHER" id="PTHR45138:SF9">
    <property type="entry name" value="DIGUANYLATE CYCLASE DGCM-RELATED"/>
    <property type="match status" value="1"/>
</dbReference>
<dbReference type="InterPro" id="IPR043128">
    <property type="entry name" value="Rev_trsase/Diguanyl_cyclase"/>
</dbReference>
<dbReference type="GO" id="GO:0052621">
    <property type="term" value="F:diguanylate cyclase activity"/>
    <property type="evidence" value="ECO:0007669"/>
    <property type="project" value="UniProtKB-EC"/>
</dbReference>
<dbReference type="Proteomes" id="UP000244173">
    <property type="component" value="Chromosome"/>
</dbReference>
<keyword evidence="6" id="KW-1185">Reference proteome</keyword>
<gene>
    <name evidence="5" type="ORF">DAI18_16920</name>
</gene>
<dbReference type="Pfam" id="PF00990">
    <property type="entry name" value="GGDEF"/>
    <property type="match status" value="2"/>
</dbReference>
<organism evidence="5 6">
    <name type="scientific">Microvirgula aerodenitrificans</name>
    <dbReference type="NCBI Taxonomy" id="57480"/>
    <lineage>
        <taxon>Bacteria</taxon>
        <taxon>Pseudomonadati</taxon>
        <taxon>Pseudomonadota</taxon>
        <taxon>Betaproteobacteria</taxon>
        <taxon>Neisseriales</taxon>
        <taxon>Aquaspirillaceae</taxon>
        <taxon>Microvirgula</taxon>
    </lineage>
</organism>
<dbReference type="EC" id="2.7.7.65" evidence="1"/>
<reference evidence="5 6" key="1">
    <citation type="submission" date="2018-04" db="EMBL/GenBank/DDBJ databases">
        <title>Denitrifier Microvirgula.</title>
        <authorList>
            <person name="Anderson E."/>
            <person name="Jang J."/>
            <person name="Ishii S."/>
        </authorList>
    </citation>
    <scope>NUCLEOTIDE SEQUENCE [LARGE SCALE GENOMIC DNA]</scope>
    <source>
        <strain evidence="5 6">BE2.4</strain>
    </source>
</reference>
<dbReference type="CDD" id="cd01949">
    <property type="entry name" value="GGDEF"/>
    <property type="match status" value="1"/>
</dbReference>
<keyword evidence="3" id="KW-0175">Coiled coil</keyword>
<dbReference type="FunFam" id="3.30.70.270:FF:000001">
    <property type="entry name" value="Diguanylate cyclase domain protein"/>
    <property type="match status" value="1"/>
</dbReference>
<dbReference type="InterPro" id="IPR000160">
    <property type="entry name" value="GGDEF_dom"/>
</dbReference>
<dbReference type="OrthoDB" id="9813903at2"/>
<evidence type="ECO:0000259" key="4">
    <source>
        <dbReference type="PROSITE" id="PS50887"/>
    </source>
</evidence>